<dbReference type="PROSITE" id="PS00041">
    <property type="entry name" value="HTH_ARAC_FAMILY_1"/>
    <property type="match status" value="1"/>
</dbReference>
<organism evidence="5 6">
    <name type="scientific">Sediminicurvatus halobius</name>
    <dbReference type="NCBI Taxonomy" id="2182432"/>
    <lineage>
        <taxon>Bacteria</taxon>
        <taxon>Pseudomonadati</taxon>
        <taxon>Pseudomonadota</taxon>
        <taxon>Gammaproteobacteria</taxon>
        <taxon>Chromatiales</taxon>
        <taxon>Ectothiorhodospiraceae</taxon>
        <taxon>Sediminicurvatus</taxon>
    </lineage>
</organism>
<dbReference type="OrthoDB" id="9803764at2"/>
<dbReference type="InterPro" id="IPR018060">
    <property type="entry name" value="HTH_AraC"/>
</dbReference>
<keyword evidence="3" id="KW-0804">Transcription</keyword>
<accession>A0A2U2MXB5</accession>
<reference evidence="5 6" key="1">
    <citation type="submission" date="2018-05" db="EMBL/GenBank/DDBJ databases">
        <title>Spiribacter halobius sp. nov., a moderately halophilic bacterium isolated from marine solar saltern.</title>
        <authorList>
            <person name="Zheng W.-S."/>
            <person name="Lu D.-C."/>
            <person name="Du Z.-J."/>
        </authorList>
    </citation>
    <scope>NUCLEOTIDE SEQUENCE [LARGE SCALE GENOMIC DNA]</scope>
    <source>
        <strain evidence="5 6">E85</strain>
    </source>
</reference>
<keyword evidence="1" id="KW-0805">Transcription regulation</keyword>
<keyword evidence="6" id="KW-1185">Reference proteome</keyword>
<keyword evidence="2" id="KW-0238">DNA-binding</keyword>
<dbReference type="Pfam" id="PF12833">
    <property type="entry name" value="HTH_18"/>
    <property type="match status" value="1"/>
</dbReference>
<evidence type="ECO:0000313" key="6">
    <source>
        <dbReference type="Proteomes" id="UP000245474"/>
    </source>
</evidence>
<proteinExistence type="predicted"/>
<dbReference type="Gene3D" id="1.10.10.60">
    <property type="entry name" value="Homeodomain-like"/>
    <property type="match status" value="1"/>
</dbReference>
<dbReference type="InterPro" id="IPR029062">
    <property type="entry name" value="Class_I_gatase-like"/>
</dbReference>
<feature type="domain" description="HTH araC/xylS-type" evidence="4">
    <location>
        <begin position="215"/>
        <end position="313"/>
    </location>
</feature>
<comment type="caution">
    <text evidence="5">The sequence shown here is derived from an EMBL/GenBank/DDBJ whole genome shotgun (WGS) entry which is preliminary data.</text>
</comment>
<dbReference type="InterPro" id="IPR018062">
    <property type="entry name" value="HTH_AraC-typ_CS"/>
</dbReference>
<dbReference type="EMBL" id="QFFI01000033">
    <property type="protein sequence ID" value="PWG61507.1"/>
    <property type="molecule type" value="Genomic_DNA"/>
</dbReference>
<dbReference type="SMART" id="SM00342">
    <property type="entry name" value="HTH_ARAC"/>
    <property type="match status" value="1"/>
</dbReference>
<dbReference type="CDD" id="cd03136">
    <property type="entry name" value="GATase1_AraC_ArgR_like"/>
    <property type="match status" value="1"/>
</dbReference>
<dbReference type="PANTHER" id="PTHR43130:SF3">
    <property type="entry name" value="HTH-TYPE TRANSCRIPTIONAL REGULATOR RV1931C"/>
    <property type="match status" value="1"/>
</dbReference>
<name>A0A2U2MXB5_9GAMM</name>
<gene>
    <name evidence="5" type="ORF">DEM34_16160</name>
</gene>
<dbReference type="Proteomes" id="UP000245474">
    <property type="component" value="Unassembled WGS sequence"/>
</dbReference>
<dbReference type="AlphaFoldDB" id="A0A2U2MXB5"/>
<dbReference type="PROSITE" id="PS01124">
    <property type="entry name" value="HTH_ARAC_FAMILY_2"/>
    <property type="match status" value="1"/>
</dbReference>
<dbReference type="PRINTS" id="PR00032">
    <property type="entry name" value="HTHARAC"/>
</dbReference>
<dbReference type="Gene3D" id="3.40.50.880">
    <property type="match status" value="1"/>
</dbReference>
<dbReference type="InterPro" id="IPR002818">
    <property type="entry name" value="DJ-1/PfpI"/>
</dbReference>
<protein>
    <submittedName>
        <fullName evidence="5">AraC family transcriptional regulator</fullName>
    </submittedName>
</protein>
<evidence type="ECO:0000256" key="3">
    <source>
        <dbReference type="ARBA" id="ARBA00023163"/>
    </source>
</evidence>
<sequence>MKVGFVLREKFTLNAFSSFIDALRLAADRGGRSRQLRCAWKVMGDGPVRASCGLLATPDEPMSEPGRFDYVAVCGGNGYLDNREDPELATFLQDAVSASVPLIGVCTGTFDIARAGLMHGYRACVHWNVYDAFRDQFPTIDAVPDQIFLDGGSRITCAGSAGAADLALHLITRHCGSEPAQQVIRHMMLQEMRPATYPQAHFYSDLSGVRDDCVRRAAHLMEQSLNEPITTRQIARHVDVSLRQLERRFREQLNTTPGSYYRSLRLRYGAWLLRHTELSVGTIANDCGFSDGAHFSRHFRAGYGLSPSQLRSSLR</sequence>
<dbReference type="InterPro" id="IPR052158">
    <property type="entry name" value="INH-QAR"/>
</dbReference>
<dbReference type="GO" id="GO:0043565">
    <property type="term" value="F:sequence-specific DNA binding"/>
    <property type="evidence" value="ECO:0007669"/>
    <property type="project" value="InterPro"/>
</dbReference>
<evidence type="ECO:0000256" key="1">
    <source>
        <dbReference type="ARBA" id="ARBA00023015"/>
    </source>
</evidence>
<dbReference type="InterPro" id="IPR020449">
    <property type="entry name" value="Tscrpt_reg_AraC-type_HTH"/>
</dbReference>
<evidence type="ECO:0000256" key="2">
    <source>
        <dbReference type="ARBA" id="ARBA00023125"/>
    </source>
</evidence>
<evidence type="ECO:0000313" key="5">
    <source>
        <dbReference type="EMBL" id="PWG61507.1"/>
    </source>
</evidence>
<evidence type="ECO:0000259" key="4">
    <source>
        <dbReference type="PROSITE" id="PS01124"/>
    </source>
</evidence>
<dbReference type="Pfam" id="PF01965">
    <property type="entry name" value="DJ-1_PfpI"/>
    <property type="match status" value="1"/>
</dbReference>
<dbReference type="SUPFAM" id="SSF46689">
    <property type="entry name" value="Homeodomain-like"/>
    <property type="match status" value="2"/>
</dbReference>
<dbReference type="PANTHER" id="PTHR43130">
    <property type="entry name" value="ARAC-FAMILY TRANSCRIPTIONAL REGULATOR"/>
    <property type="match status" value="1"/>
</dbReference>
<dbReference type="SUPFAM" id="SSF52317">
    <property type="entry name" value="Class I glutamine amidotransferase-like"/>
    <property type="match status" value="1"/>
</dbReference>
<dbReference type="GO" id="GO:0003700">
    <property type="term" value="F:DNA-binding transcription factor activity"/>
    <property type="evidence" value="ECO:0007669"/>
    <property type="project" value="InterPro"/>
</dbReference>
<dbReference type="InterPro" id="IPR009057">
    <property type="entry name" value="Homeodomain-like_sf"/>
</dbReference>